<organism evidence="3 4">
    <name type="scientific">Archaeoglobus fulgidus DSM 8774</name>
    <dbReference type="NCBI Taxonomy" id="1344584"/>
    <lineage>
        <taxon>Archaea</taxon>
        <taxon>Methanobacteriati</taxon>
        <taxon>Methanobacteriota</taxon>
        <taxon>Archaeoglobi</taxon>
        <taxon>Archaeoglobales</taxon>
        <taxon>Archaeoglobaceae</taxon>
        <taxon>Archaeoglobus</taxon>
    </lineage>
</organism>
<sequence>MVSFVHVISVESNTAEIVDSVKMSGHPIHKAYLIFDSEESKKYVDEVKGTLSSLVEVEVLELKSDGVYEAVVDILRTVRKEVDAGNTVLFNITDSDKLTCLACFISAQISESKIYTKKGDSVIEIPTPPIKKVNEDKLEILRALEREGGSVDSINKLIELVEGKLEEQKKYMAQRARMSYHLNGLEEDGLVVTERKGKNLSIFLTELGKAFVAMFG</sequence>
<evidence type="ECO:0000313" key="4">
    <source>
        <dbReference type="Proteomes" id="UP000028501"/>
    </source>
</evidence>
<dbReference type="GeneID" id="24795730"/>
<evidence type="ECO:0000259" key="2">
    <source>
        <dbReference type="Pfam" id="PF22665"/>
    </source>
</evidence>
<name>A0A075WN63_ARCFL</name>
<dbReference type="Gene3D" id="1.10.10.10">
    <property type="entry name" value="Winged helix-like DNA-binding domain superfamily/Winged helix DNA-binding domain"/>
    <property type="match status" value="1"/>
</dbReference>
<reference evidence="3 4" key="1">
    <citation type="submission" date="2013-07" db="EMBL/GenBank/DDBJ databases">
        <title>Genome of Archaeoglobus fulgidus.</title>
        <authorList>
            <person name="Fiebig A."/>
            <person name="Birkeland N.-K."/>
        </authorList>
    </citation>
    <scope>NUCLEOTIDE SEQUENCE [LARGE SCALE GENOMIC DNA]</scope>
    <source>
        <strain evidence="3 4">DSM 8774</strain>
    </source>
</reference>
<dbReference type="Proteomes" id="UP000028501">
    <property type="component" value="Chromosome"/>
</dbReference>
<evidence type="ECO:0000259" key="1">
    <source>
        <dbReference type="Pfam" id="PF19810"/>
    </source>
</evidence>
<accession>A0A075WN63</accession>
<dbReference type="KEGG" id="afg:AFULGI_00022490"/>
<dbReference type="InterPro" id="IPR036388">
    <property type="entry name" value="WH-like_DNA-bd_sf"/>
</dbReference>
<dbReference type="EMBL" id="CP006577">
    <property type="protein sequence ID" value="AIG98978.1"/>
    <property type="molecule type" value="Genomic_DNA"/>
</dbReference>
<dbReference type="InterPro" id="IPR036390">
    <property type="entry name" value="WH_DNA-bd_sf"/>
</dbReference>
<proteinExistence type="predicted"/>
<dbReference type="HOGENOM" id="CLU_103614_0_0_2"/>
<gene>
    <name evidence="3" type="ORF">AFULGI_00022490</name>
</gene>
<dbReference type="InterPro" id="IPR046260">
    <property type="entry name" value="HFX_2341-like_N"/>
</dbReference>
<dbReference type="AlphaFoldDB" id="A0A075WN63"/>
<feature type="domain" description="HFX-2341-like N-terminal" evidence="1">
    <location>
        <begin position="5"/>
        <end position="116"/>
    </location>
</feature>
<dbReference type="InterPro" id="IPR054162">
    <property type="entry name" value="DUF6293_C"/>
</dbReference>
<protein>
    <submittedName>
        <fullName evidence="3">Uncharacterized protein</fullName>
    </submittedName>
</protein>
<dbReference type="Pfam" id="PF19810">
    <property type="entry name" value="HFX_2341_N"/>
    <property type="match status" value="1"/>
</dbReference>
<dbReference type="Pfam" id="PF22665">
    <property type="entry name" value="WHD_DUF6293"/>
    <property type="match status" value="1"/>
</dbReference>
<dbReference type="RefSeq" id="WP_010879479.1">
    <property type="nucleotide sequence ID" value="NZ_CP006577.1"/>
</dbReference>
<dbReference type="SMR" id="A0A075WN63"/>
<dbReference type="SUPFAM" id="SSF46785">
    <property type="entry name" value="Winged helix' DNA-binding domain"/>
    <property type="match status" value="1"/>
</dbReference>
<feature type="domain" description="DUF6293" evidence="2">
    <location>
        <begin position="124"/>
        <end position="215"/>
    </location>
</feature>
<evidence type="ECO:0000313" key="3">
    <source>
        <dbReference type="EMBL" id="AIG98978.1"/>
    </source>
</evidence>